<dbReference type="EMBL" id="JAJADQ010000002">
    <property type="protein sequence ID" value="MCB2376775.1"/>
    <property type="molecule type" value="Genomic_DNA"/>
</dbReference>
<evidence type="ECO:0000313" key="2">
    <source>
        <dbReference type="Proteomes" id="UP001165297"/>
    </source>
</evidence>
<proteinExistence type="predicted"/>
<organism evidence="1 2">
    <name type="scientific">Hymenobacter nitidus</name>
    <dbReference type="NCBI Taxonomy" id="2880929"/>
    <lineage>
        <taxon>Bacteria</taxon>
        <taxon>Pseudomonadati</taxon>
        <taxon>Bacteroidota</taxon>
        <taxon>Cytophagia</taxon>
        <taxon>Cytophagales</taxon>
        <taxon>Hymenobacteraceae</taxon>
        <taxon>Hymenobacter</taxon>
    </lineage>
</organism>
<name>A0ABS8AC14_9BACT</name>
<reference evidence="1" key="1">
    <citation type="submission" date="2021-10" db="EMBL/GenBank/DDBJ databases">
        <authorList>
            <person name="Dean J.D."/>
            <person name="Kim M.K."/>
            <person name="Newey C.N."/>
            <person name="Stoker T.S."/>
            <person name="Thompson D.W."/>
            <person name="Grose J.H."/>
        </authorList>
    </citation>
    <scope>NUCLEOTIDE SEQUENCE</scope>
    <source>
        <strain evidence="1">BT635</strain>
    </source>
</reference>
<dbReference type="PROSITE" id="PS51257">
    <property type="entry name" value="PROKAR_LIPOPROTEIN"/>
    <property type="match status" value="1"/>
</dbReference>
<sequence length="67" mass="7612">MKNTVYLIALVVSLGCILFLYQKLTATEEALHQAEQKFSDCQQVTFQLQNQLSSRRDIPATAPKLKK</sequence>
<dbReference type="RefSeq" id="WP_226183036.1">
    <property type="nucleotide sequence ID" value="NZ_JAJADQ010000002.1"/>
</dbReference>
<accession>A0ABS8AC14</accession>
<evidence type="ECO:0000313" key="1">
    <source>
        <dbReference type="EMBL" id="MCB2376775.1"/>
    </source>
</evidence>
<gene>
    <name evidence="1" type="ORF">LGH70_04240</name>
</gene>
<protein>
    <submittedName>
        <fullName evidence="1">Uncharacterized protein</fullName>
    </submittedName>
</protein>
<comment type="caution">
    <text evidence="1">The sequence shown here is derived from an EMBL/GenBank/DDBJ whole genome shotgun (WGS) entry which is preliminary data.</text>
</comment>
<keyword evidence="2" id="KW-1185">Reference proteome</keyword>
<dbReference type="Proteomes" id="UP001165297">
    <property type="component" value="Unassembled WGS sequence"/>
</dbReference>